<proteinExistence type="predicted"/>
<reference evidence="6 7" key="1">
    <citation type="journal article" date="2011" name="Genome Res.">
        <title>Phylogeny-wide analysis of social amoeba genomes highlights ancient origins for complex intercellular communication.</title>
        <authorList>
            <person name="Heidel A.J."/>
            <person name="Lawal H.M."/>
            <person name="Felder M."/>
            <person name="Schilde C."/>
            <person name="Helps N.R."/>
            <person name="Tunggal B."/>
            <person name="Rivero F."/>
            <person name="John U."/>
            <person name="Schleicher M."/>
            <person name="Eichinger L."/>
            <person name="Platzer M."/>
            <person name="Noegel A.A."/>
            <person name="Schaap P."/>
            <person name="Gloeckner G."/>
        </authorList>
    </citation>
    <scope>NUCLEOTIDE SEQUENCE [LARGE SCALE GENOMIC DNA]</scope>
    <source>
        <strain evidence="7">ATCC 26659 / Pp 5 / PN500</strain>
    </source>
</reference>
<comment type="caution">
    <text evidence="2">Lacks conserved residue(s) required for the propagation of feature annotation.</text>
</comment>
<dbReference type="InterPro" id="IPR001304">
    <property type="entry name" value="C-type_lectin-like"/>
</dbReference>
<dbReference type="InterPro" id="IPR002909">
    <property type="entry name" value="IPT_dom"/>
</dbReference>
<gene>
    <name evidence="6" type="ORF">PPL_06422</name>
</gene>
<dbReference type="Gene3D" id="3.10.100.10">
    <property type="entry name" value="Mannose-Binding Protein A, subunit A"/>
    <property type="match status" value="1"/>
</dbReference>
<protein>
    <recommendedName>
        <fullName evidence="8">IPT/TIG domain-containing protein</fullName>
    </recommendedName>
</protein>
<dbReference type="InterPro" id="IPR016187">
    <property type="entry name" value="CTDL_fold"/>
</dbReference>
<dbReference type="Gene3D" id="2.60.40.10">
    <property type="entry name" value="Immunoglobulins"/>
    <property type="match status" value="5"/>
</dbReference>
<keyword evidence="2" id="KW-1015">Disulfide bond</keyword>
<feature type="domain" description="C-type lectin" evidence="5">
    <location>
        <begin position="100"/>
        <end position="225"/>
    </location>
</feature>
<keyword evidence="3" id="KW-0812">Transmembrane</keyword>
<dbReference type="InterPro" id="IPR052014">
    <property type="entry name" value="Dictyostelium_Tiger"/>
</dbReference>
<feature type="disulfide bond" evidence="2">
    <location>
        <begin position="2164"/>
        <end position="2173"/>
    </location>
</feature>
<dbReference type="Gene3D" id="2.10.25.10">
    <property type="entry name" value="Laminin"/>
    <property type="match status" value="1"/>
</dbReference>
<dbReference type="PROSITE" id="PS00022">
    <property type="entry name" value="EGF_1"/>
    <property type="match status" value="1"/>
</dbReference>
<dbReference type="SUPFAM" id="SSF56436">
    <property type="entry name" value="C-type lectin-like"/>
    <property type="match status" value="1"/>
</dbReference>
<dbReference type="InParanoid" id="D3BD42"/>
<dbReference type="InterPro" id="IPR013783">
    <property type="entry name" value="Ig-like_fold"/>
</dbReference>
<organism evidence="6 7">
    <name type="scientific">Heterostelium pallidum (strain ATCC 26659 / Pp 5 / PN500)</name>
    <name type="common">Cellular slime mold</name>
    <name type="synonym">Polysphondylium pallidum</name>
    <dbReference type="NCBI Taxonomy" id="670386"/>
    <lineage>
        <taxon>Eukaryota</taxon>
        <taxon>Amoebozoa</taxon>
        <taxon>Evosea</taxon>
        <taxon>Eumycetozoa</taxon>
        <taxon>Dictyostelia</taxon>
        <taxon>Acytosteliales</taxon>
        <taxon>Acytosteliaceae</taxon>
        <taxon>Heterostelium</taxon>
    </lineage>
</organism>
<evidence type="ECO:0000256" key="2">
    <source>
        <dbReference type="PROSITE-ProRule" id="PRU00076"/>
    </source>
</evidence>
<dbReference type="Pfam" id="PF01833">
    <property type="entry name" value="TIG"/>
    <property type="match status" value="2"/>
</dbReference>
<feature type="domain" description="EGF-like" evidence="4">
    <location>
        <begin position="2143"/>
        <end position="2174"/>
    </location>
</feature>
<keyword evidence="1" id="KW-0325">Glycoprotein</keyword>
<keyword evidence="3" id="KW-0472">Membrane</keyword>
<dbReference type="Proteomes" id="UP000001396">
    <property type="component" value="Unassembled WGS sequence"/>
</dbReference>
<evidence type="ECO:0000313" key="6">
    <source>
        <dbReference type="EMBL" id="EFA80834.1"/>
    </source>
</evidence>
<dbReference type="PROSITE" id="PS50026">
    <property type="entry name" value="EGF_3"/>
    <property type="match status" value="1"/>
</dbReference>
<dbReference type="InterPro" id="IPR014756">
    <property type="entry name" value="Ig_E-set"/>
</dbReference>
<dbReference type="PROSITE" id="PS01186">
    <property type="entry name" value="EGF_2"/>
    <property type="match status" value="1"/>
</dbReference>
<feature type="disulfide bond" evidence="2">
    <location>
        <begin position="2147"/>
        <end position="2157"/>
    </location>
</feature>
<dbReference type="GeneID" id="31361904"/>
<dbReference type="RefSeq" id="XP_020432953.1">
    <property type="nucleotide sequence ID" value="XM_020577279.1"/>
</dbReference>
<dbReference type="PROSITE" id="PS50041">
    <property type="entry name" value="C_TYPE_LECTIN_2"/>
    <property type="match status" value="1"/>
</dbReference>
<dbReference type="InterPro" id="IPR016186">
    <property type="entry name" value="C-type_lectin-like/link_sf"/>
</dbReference>
<accession>D3BD42</accession>
<dbReference type="CDD" id="cd00054">
    <property type="entry name" value="EGF_CA"/>
    <property type="match status" value="1"/>
</dbReference>
<name>D3BD42_HETP5</name>
<keyword evidence="3" id="KW-1133">Transmembrane helix</keyword>
<sequence>MGEQLWFDITIREDLYVRKCYIDLWNSLNSLSLPLQRAHLCAGTSGIGKQYLSLYPYEVKEEFEVFQDTFSTSRDQQEAIAKTKENRVTISSAQSVRNPWNGHTYEYINTTMSWNNAKLDAERRGGYLATLTSQNEYYFVRDQVLKNIPIFVWLGANSNNSDSAEGAIFKWATGPEAGMTMFDRTINKCFSYCSWLPYQPDISNNERYLHLWSQNMMNDLIENWSAIQGYILETGGENDPVMLQPDGDAETIVFINLQSYSTSTLTINVKSLNGKTDFTCPIISYNTTTVTCNKQPYYMTGEYNITISDGTNSIVLAKVHPNLPYVSSVIPSPNLRKNEIITINGEGFSDNAADIQVTVSTKNIACGSVRILTYFRSFVCALSADIFSTIPDTSNYGLDYVSVNVNGVRLLNQTRTPFYNKQTSTLFSFSGNEYTSVRPTLWLEGKPAYTYSPYTLSDRQFITQLASALPQMVCFLYNFNNNVFTIQQGPNVGTTVITGTTCTLPGGGPACTVDPTVANANKAIAIAFQPSNNTFYAPTASPGYATIGSCRYYYAYTLTNTVPSFVDPSLVFRIPTKGGQVKFGFNGLRLTSSEYTSQWSLGAATSLVPNFRPLDNQTITATLPPGTGAPAAFKVVADSLVSNNQILIGYIAPTITSVTPNAFIAGMTVQIKGANLGATVTTMVATVTNNGQTYQANKAVYTPHDMYNIDLRAGYGNYTITVTVGGQVSNTITGSYTAPAITGLSQNGLLFTMTATNFAQDASALSISFSTYKAYNIKVVSYTTISFNMPYEISAGANFILSSNGIDSATYSFMMNPYIIYVPPVNISGGVVIAQGAYFNKIINVFFDNSPITKTQINSTAVQITIPAGGGTNHNIIIATQGSNSNTYPYYHLPTITSFVHTGDNTVILNGGGFWVSTLVALPGAAANITATWISISQISAPIPNNIRAGLIVTTSPTAGKEQASIQFNPTPVISSVAPTTLPTTGGNIVLTGKFLSITDNNNNPVNSQITVGPFTCSAPQNTNSDYSTLQCLVPPGSGKDLPITVSLSKVTATGINFSFVAPYISTVTQKGATIEIQGTNFGPLARVVVTLAGKTLTCSQGSDTLVTCQIIPSSTSGDCILSAGGQASNSYTTYLTPQILSMTPALSNASAITVSGNYFRDTIGSTYKGTVGTTVCTQVTNIQNTDTIECKLPSPSDASTVDTTPLVTITIADIDSNSIPYQYSNPTISSVTQNNSYSIVIGGNNLGTSVTSPTVTLGIQTLSCTISTVQFELNCLLDSSSQSGLVTVSNYGTSGTSNLNLKPILTSINSIASGGIVIINGYFVQEVNSVNIGSQTIGLASITKVDLNTISFPLTGSGINKTTTITTTKGQISTSLIFSFLPTVTSISHSGTTFLTISGANFDIDSFITINTKEVHTGAEITETQIIQRVSSTLKNGNLSVTSHSAKTQDQNYKLTPLVDSVTSVPTSGGVVSVFGAYLNSYRADLSNTTITIAIGSMSCAYISDIGDNTGLTCNLGAGTGSNYLVSVTIDGVVSVGTASFSYGKPSISSVTQSLKNITIQGMNLGSNINDLDIQLNSVPLDCTIVEVDTTLDCSVPQNASSGNIIVDVLGQKTNSMNINLSPIIDSMKPAPSNAQSITLTGWYFRNVSSNTYAGTIGNVVFISLKPVTGTDTIVCEINVPSPAEILDNAPIISIEINDKESLNTIAYQYSSPVISTILQNKYKLVINGHTFGNNDLTPEVSFGQISLDCELTSVQTLIECDLPLSVNNSLVSVTGYGGNKDSKFFYLTPIIKSATNVPTSGGNITITADFVNDILTGNTNQYYALINEIVNTTIFVDQSTISIYVGPDYINSFNISITVIGKESNIFSTGYSNPVITDYSQSSNILTVKGESFGTNSVNNTVYLSISNNILKCVVTVDHTEIQCDLNDLKDARGLLQSQSSIFIYLNTPSINSNTVTIYLTPMLNSISNAPVDGGLITIRGYFLNNMANTPQIPMVVMSSVGACQAQSSSNTRVICRVPSGSHGTNNTINVTLTPNSQRSFISQPFAYSAISPVIQQVITNGKFYYPSTGIVTVKGTNFIPKPLAAINIAGSVCTGPTFISSTQYTCEFNGSIPLVKNYGLNVQIDCDGLTDSGDYFYYDQQPVCNPACLNGGECVEGICTCPTGYIGIQCEKKTNNNNGTSPGTVDPDNANFSSNLSVFFSHVRELDQEGNTVLMYPLSKISWKNSTVSDANANEIFSLGIFPETNITITVKSTLYKDATTIYFAGERIDMGANTLKYEVNCSGWNFTSPLNSLQLIYSLSAPSTSENCNGNVDTTTATNDDTDDLRYIEIELNDKIFVTKFSKRIIVDKKVTTTNTKLLQKGDTIFQDSFFTNSNATKIIAVGLTVPSFSQFVAIDPNFSVLINPKNNDSGCSKKKSLWWISLIVVGGAVAIAGTVVAAVMIKKSRAIKKTNSRLSVKLGALN</sequence>
<evidence type="ECO:0000259" key="5">
    <source>
        <dbReference type="PROSITE" id="PS50041"/>
    </source>
</evidence>
<dbReference type="CDD" id="cd00603">
    <property type="entry name" value="IPT_PCSR"/>
    <property type="match status" value="1"/>
</dbReference>
<comment type="caution">
    <text evidence="6">The sequence shown here is derived from an EMBL/GenBank/DDBJ whole genome shotgun (WGS) entry which is preliminary data.</text>
</comment>
<evidence type="ECO:0000313" key="7">
    <source>
        <dbReference type="Proteomes" id="UP000001396"/>
    </source>
</evidence>
<dbReference type="InterPro" id="IPR000742">
    <property type="entry name" value="EGF"/>
</dbReference>
<dbReference type="PANTHER" id="PTHR31341">
    <property type="entry name" value="IPT/TIG DOMAIN-CONTAINING PROTEIN-RELATED-RELATED"/>
    <property type="match status" value="1"/>
</dbReference>
<dbReference type="EMBL" id="ADBJ01000028">
    <property type="protein sequence ID" value="EFA80834.1"/>
    <property type="molecule type" value="Genomic_DNA"/>
</dbReference>
<evidence type="ECO:0008006" key="8">
    <source>
        <dbReference type="Google" id="ProtNLM"/>
    </source>
</evidence>
<feature type="transmembrane region" description="Helical" evidence="3">
    <location>
        <begin position="2422"/>
        <end position="2446"/>
    </location>
</feature>
<dbReference type="OMA" id="KFYYPST"/>
<keyword evidence="2" id="KW-0245">EGF-like domain</keyword>
<dbReference type="SUPFAM" id="SSF81296">
    <property type="entry name" value="E set domains"/>
    <property type="match status" value="2"/>
</dbReference>
<dbReference type="Pfam" id="PF22933">
    <property type="entry name" value="ComC_SSD"/>
    <property type="match status" value="1"/>
</dbReference>
<keyword evidence="7" id="KW-1185">Reference proteome</keyword>
<evidence type="ECO:0000259" key="4">
    <source>
        <dbReference type="PROSITE" id="PS50026"/>
    </source>
</evidence>
<dbReference type="InterPro" id="IPR054484">
    <property type="entry name" value="ComC_SSD"/>
</dbReference>
<evidence type="ECO:0000256" key="1">
    <source>
        <dbReference type="ARBA" id="ARBA00023180"/>
    </source>
</evidence>
<evidence type="ECO:0000256" key="3">
    <source>
        <dbReference type="SAM" id="Phobius"/>
    </source>
</evidence>